<sequence length="692" mass="77030">MDEFLNLCVPLYKHALRGNWGAAKAILDKDKESSRLKHAAIANGWPTLLHVAAGANQVHFVKELLETLGDEHIALQDIKGNTAFSFAVASGNMPIVELLMERNPNLPIMRGGSGHTPLQFAVMQGKCDMARYLYDKTKHSFYGQDKESLFFTSINTGNYHLALQMAREWEELAYARDQNDDTALHLLALNQNPLSSSCHCSELQDPININPGMKQHVMFQLVNFLWKTILSHKDLSEAISIISEPSQLLFDAAEVGNFGFLSELISAYPSLIWEVDNKDQSIIHTAVSHRHASIFNLVHEIGSQKDIIVSYLVEEKGPLFSHPKQKNNTLLHLAAKLAPPIQLELVSGAALQMCLELIWFLELSANFSALRAEITEVKKIMPPSYIRLRNSDGLTAQELFTREHKELRKDAEDWMKRTAQFSMVVSTVIATGVFAAAIKLIPSGTNDEKNKPNYLDKTSFSVFALSDAFAFISSATATLAFLSILVSRSKANKYTEEGPGHGYILQKLQNERNYALPTPTRCAIPPPPRKPCNVSSPPRKHNHLPPQAAQHHHLAKPCGASTPPHEHNHLPPGGSTPPPREAMRRPLPVSRTQSGPPTPSGAPPSCEEPHFPPRVAPINILVCMMYRLANTKKQAYNRVKKELCGGFEEEGESVKVKGNKMDGRGGEKMKSVDSNVKGEVVRFRMKWRRERA</sequence>
<organism evidence="6 7">
    <name type="scientific">Flemingia macrophylla</name>
    <dbReference type="NCBI Taxonomy" id="520843"/>
    <lineage>
        <taxon>Eukaryota</taxon>
        <taxon>Viridiplantae</taxon>
        <taxon>Streptophyta</taxon>
        <taxon>Embryophyta</taxon>
        <taxon>Tracheophyta</taxon>
        <taxon>Spermatophyta</taxon>
        <taxon>Magnoliopsida</taxon>
        <taxon>eudicotyledons</taxon>
        <taxon>Gunneridae</taxon>
        <taxon>Pentapetalae</taxon>
        <taxon>rosids</taxon>
        <taxon>fabids</taxon>
        <taxon>Fabales</taxon>
        <taxon>Fabaceae</taxon>
        <taxon>Papilionoideae</taxon>
        <taxon>50 kb inversion clade</taxon>
        <taxon>NPAAA clade</taxon>
        <taxon>indigoferoid/millettioid clade</taxon>
        <taxon>Phaseoleae</taxon>
        <taxon>Flemingia</taxon>
    </lineage>
</organism>
<keyword evidence="7" id="KW-1185">Reference proteome</keyword>
<dbReference type="PROSITE" id="PS50088">
    <property type="entry name" value="ANK_REPEAT"/>
    <property type="match status" value="1"/>
</dbReference>
<dbReference type="InterPro" id="IPR002110">
    <property type="entry name" value="Ankyrin_rpt"/>
</dbReference>
<keyword evidence="2" id="KW-0040">ANK repeat</keyword>
<name>A0ABD1MXJ9_9FABA</name>
<gene>
    <name evidence="6" type="ORF">Fmac_008187</name>
</gene>
<feature type="transmembrane region" description="Helical" evidence="4">
    <location>
        <begin position="462"/>
        <end position="486"/>
    </location>
</feature>
<dbReference type="Gene3D" id="1.25.40.20">
    <property type="entry name" value="Ankyrin repeat-containing domain"/>
    <property type="match status" value="2"/>
</dbReference>
<dbReference type="Proteomes" id="UP001603857">
    <property type="component" value="Unassembled WGS sequence"/>
</dbReference>
<feature type="domain" description="PGG" evidence="5">
    <location>
        <begin position="413"/>
        <end position="486"/>
    </location>
</feature>
<feature type="region of interest" description="Disordered" evidence="3">
    <location>
        <begin position="517"/>
        <end position="610"/>
    </location>
</feature>
<evidence type="ECO:0000256" key="1">
    <source>
        <dbReference type="ARBA" id="ARBA00004413"/>
    </source>
</evidence>
<reference evidence="6 7" key="1">
    <citation type="submission" date="2024-08" db="EMBL/GenBank/DDBJ databases">
        <title>Insights into the chromosomal genome structure of Flemingia macrophylla.</title>
        <authorList>
            <person name="Ding Y."/>
            <person name="Zhao Y."/>
            <person name="Bi W."/>
            <person name="Wu M."/>
            <person name="Zhao G."/>
            <person name="Gong Y."/>
            <person name="Li W."/>
            <person name="Zhang P."/>
        </authorList>
    </citation>
    <scope>NUCLEOTIDE SEQUENCE [LARGE SCALE GENOMIC DNA]</scope>
    <source>
        <strain evidence="6">DYQJB</strain>
        <tissue evidence="6">Leaf</tissue>
    </source>
</reference>
<dbReference type="SUPFAM" id="SSF48403">
    <property type="entry name" value="Ankyrin repeat"/>
    <property type="match status" value="2"/>
</dbReference>
<evidence type="ECO:0000259" key="5">
    <source>
        <dbReference type="Pfam" id="PF13962"/>
    </source>
</evidence>
<evidence type="ECO:0000256" key="3">
    <source>
        <dbReference type="SAM" id="MobiDB-lite"/>
    </source>
</evidence>
<dbReference type="AlphaFoldDB" id="A0ABD1MXJ9"/>
<dbReference type="PANTHER" id="PTHR24177:SF437">
    <property type="entry name" value="ANKYRIN REPEAT PROTEIN"/>
    <property type="match status" value="1"/>
</dbReference>
<comment type="subcellular location">
    <subcellularLocation>
        <location evidence="1">Cell membrane</location>
        <topology evidence="1">Peripheral membrane protein</topology>
        <orientation evidence="1">Cytoplasmic side</orientation>
    </subcellularLocation>
</comment>
<evidence type="ECO:0000313" key="7">
    <source>
        <dbReference type="Proteomes" id="UP001603857"/>
    </source>
</evidence>
<evidence type="ECO:0000256" key="4">
    <source>
        <dbReference type="SAM" id="Phobius"/>
    </source>
</evidence>
<dbReference type="Pfam" id="PF13962">
    <property type="entry name" value="PGG"/>
    <property type="match status" value="1"/>
</dbReference>
<evidence type="ECO:0000313" key="6">
    <source>
        <dbReference type="EMBL" id="KAL2340247.1"/>
    </source>
</evidence>
<keyword evidence="4" id="KW-0472">Membrane</keyword>
<keyword evidence="4" id="KW-1133">Transmembrane helix</keyword>
<dbReference type="SMART" id="SM00248">
    <property type="entry name" value="ANK"/>
    <property type="match status" value="5"/>
</dbReference>
<protein>
    <recommendedName>
        <fullName evidence="5">PGG domain-containing protein</fullName>
    </recommendedName>
</protein>
<dbReference type="PROSITE" id="PS50297">
    <property type="entry name" value="ANK_REP_REGION"/>
    <property type="match status" value="1"/>
</dbReference>
<proteinExistence type="predicted"/>
<feature type="repeat" description="ANK" evidence="2">
    <location>
        <begin position="79"/>
        <end position="111"/>
    </location>
</feature>
<comment type="caution">
    <text evidence="6">The sequence shown here is derived from an EMBL/GenBank/DDBJ whole genome shotgun (WGS) entry which is preliminary data.</text>
</comment>
<accession>A0ABD1MXJ9</accession>
<feature type="transmembrane region" description="Helical" evidence="4">
    <location>
        <begin position="421"/>
        <end position="442"/>
    </location>
</feature>
<dbReference type="GO" id="GO:0005886">
    <property type="term" value="C:plasma membrane"/>
    <property type="evidence" value="ECO:0007669"/>
    <property type="project" value="UniProtKB-SubCell"/>
</dbReference>
<dbReference type="PANTHER" id="PTHR24177">
    <property type="entry name" value="CASKIN"/>
    <property type="match status" value="1"/>
</dbReference>
<dbReference type="EMBL" id="JBGMDY010000003">
    <property type="protein sequence ID" value="KAL2340247.1"/>
    <property type="molecule type" value="Genomic_DNA"/>
</dbReference>
<dbReference type="Pfam" id="PF12796">
    <property type="entry name" value="Ank_2"/>
    <property type="match status" value="1"/>
</dbReference>
<dbReference type="InterPro" id="IPR026961">
    <property type="entry name" value="PGG_dom"/>
</dbReference>
<keyword evidence="4" id="KW-0812">Transmembrane</keyword>
<dbReference type="InterPro" id="IPR036770">
    <property type="entry name" value="Ankyrin_rpt-contain_sf"/>
</dbReference>
<evidence type="ECO:0000256" key="2">
    <source>
        <dbReference type="PROSITE-ProRule" id="PRU00023"/>
    </source>
</evidence>